<keyword evidence="2" id="KW-0032">Aminotransferase</keyword>
<keyword evidence="1" id="KW-0663">Pyridoxal phosphate</keyword>
<name>S4W9W6_9BACT</name>
<dbReference type="GO" id="GO:0000271">
    <property type="term" value="P:polysaccharide biosynthetic process"/>
    <property type="evidence" value="ECO:0007669"/>
    <property type="project" value="TreeGrafter"/>
</dbReference>
<comment type="similarity">
    <text evidence="1">Belongs to the DegT/DnrJ/EryC1 family.</text>
</comment>
<sequence length="402" mass="44697">MLNPDKSGPGVDLSDPAAIPEQAIEEAVALMRTGRLHRYGEYAGAEPHVALLEKAYAEYVGTRYCVGINSGGCAIFLGLKVAGVKPGDKVLVNAFNLAPVPGAIEHTGAESILVEIDPDFCIDLDDLEQKAASSAARVLLITHMRGHIADMDKVTEICRRHQLKLVEDCAHTMGAKWRGKFTGTFGEVGCFSTQTFKHINSGEGGLLVTDDDEMAASAILYSGSYMLYDQHRSSPPLEVFDRLKKQTPNFSMRMSNLVACLLRVQLKEMPARGERWNAIYRNLENRLNTIAGISVPERHADEEFVASSIQFHITGLDSELIRQFADQCTDRGVAIKWFGRDEPMGYTSQYHHWQYIKPQNLPDTRQVLRTTCDMRIPLSLTDQDCAAIEQIIRQQIESITNP</sequence>
<keyword evidence="2" id="KW-0808">Transferase</keyword>
<dbReference type="InterPro" id="IPR015421">
    <property type="entry name" value="PyrdxlP-dep_Trfase_major"/>
</dbReference>
<dbReference type="InterPro" id="IPR000653">
    <property type="entry name" value="DegT/StrS_aminotransferase"/>
</dbReference>
<dbReference type="InterPro" id="IPR015424">
    <property type="entry name" value="PyrdxlP-dep_Trfase"/>
</dbReference>
<accession>S4W9W6</accession>
<dbReference type="Pfam" id="PF01041">
    <property type="entry name" value="DegT_DnrJ_EryC1"/>
    <property type="match status" value="1"/>
</dbReference>
<dbReference type="GO" id="GO:0030170">
    <property type="term" value="F:pyridoxal phosphate binding"/>
    <property type="evidence" value="ECO:0007669"/>
    <property type="project" value="TreeGrafter"/>
</dbReference>
<dbReference type="EMBL" id="KC810034">
    <property type="protein sequence ID" value="AGO87473.1"/>
    <property type="molecule type" value="Genomic_DNA"/>
</dbReference>
<protein>
    <submittedName>
        <fullName evidence="2">Aminotransferase</fullName>
    </submittedName>
</protein>
<dbReference type="SUPFAM" id="SSF53383">
    <property type="entry name" value="PLP-dependent transferases"/>
    <property type="match status" value="1"/>
</dbReference>
<organism evidence="2">
    <name type="scientific">uncultured bacterium B19D1_C12D4_E9D6</name>
    <dbReference type="NCBI Taxonomy" id="1329637"/>
    <lineage>
        <taxon>Bacteria</taxon>
        <taxon>environmental samples</taxon>
    </lineage>
</organism>
<reference evidence="2" key="1">
    <citation type="submission" date="2013-03" db="EMBL/GenBank/DDBJ databases">
        <authorList>
            <person name="Ballestriero F."/>
        </authorList>
    </citation>
    <scope>NUCLEOTIDE SEQUENCE</scope>
</reference>
<dbReference type="AlphaFoldDB" id="S4W9W6"/>
<evidence type="ECO:0000256" key="1">
    <source>
        <dbReference type="RuleBase" id="RU004508"/>
    </source>
</evidence>
<dbReference type="PANTHER" id="PTHR30244:SF34">
    <property type="entry name" value="DTDP-4-AMINO-4,6-DIDEOXYGALACTOSE TRANSAMINASE"/>
    <property type="match status" value="1"/>
</dbReference>
<dbReference type="PANTHER" id="PTHR30244">
    <property type="entry name" value="TRANSAMINASE"/>
    <property type="match status" value="1"/>
</dbReference>
<evidence type="ECO:0000313" key="2">
    <source>
        <dbReference type="EMBL" id="AGO87473.1"/>
    </source>
</evidence>
<dbReference type="Gene3D" id="3.40.640.10">
    <property type="entry name" value="Type I PLP-dependent aspartate aminotransferase-like (Major domain)"/>
    <property type="match status" value="1"/>
</dbReference>
<dbReference type="GO" id="GO:0008483">
    <property type="term" value="F:transaminase activity"/>
    <property type="evidence" value="ECO:0007669"/>
    <property type="project" value="UniProtKB-KW"/>
</dbReference>
<proteinExistence type="inferred from homology"/>